<feature type="domain" description="HTH araC/xylS-type" evidence="4">
    <location>
        <begin position="236"/>
        <end position="334"/>
    </location>
</feature>
<dbReference type="GO" id="GO:0003700">
    <property type="term" value="F:DNA-binding transcription factor activity"/>
    <property type="evidence" value="ECO:0007669"/>
    <property type="project" value="InterPro"/>
</dbReference>
<accession>B8HV52</accession>
<name>B8HV52_CYAP4</name>
<proteinExistence type="predicted"/>
<dbReference type="GO" id="GO:0000976">
    <property type="term" value="F:transcription cis-regulatory region binding"/>
    <property type="evidence" value="ECO:0007669"/>
    <property type="project" value="TreeGrafter"/>
</dbReference>
<evidence type="ECO:0000259" key="4">
    <source>
        <dbReference type="PROSITE" id="PS01124"/>
    </source>
</evidence>
<keyword evidence="2" id="KW-0238">DNA-binding</keyword>
<reference evidence="5" key="1">
    <citation type="submission" date="2009-01" db="EMBL/GenBank/DDBJ databases">
        <title>Complete sequence of chromosome Cyanothece sp. PCC 7425.</title>
        <authorList>
            <consortium name="US DOE Joint Genome Institute"/>
            <person name="Lucas S."/>
            <person name="Copeland A."/>
            <person name="Lapidus A."/>
            <person name="Glavina del Rio T."/>
            <person name="Dalin E."/>
            <person name="Tice H."/>
            <person name="Bruce D."/>
            <person name="Goodwin L."/>
            <person name="Pitluck S."/>
            <person name="Sims D."/>
            <person name="Meineke L."/>
            <person name="Brettin T."/>
            <person name="Detter J.C."/>
            <person name="Han C."/>
            <person name="Larimer F."/>
            <person name="Land M."/>
            <person name="Hauser L."/>
            <person name="Kyrpides N."/>
            <person name="Ovchinnikova G."/>
            <person name="Liberton M."/>
            <person name="Stoeckel J."/>
            <person name="Banerjee A."/>
            <person name="Singh A."/>
            <person name="Page L."/>
            <person name="Sato H."/>
            <person name="Zhao L."/>
            <person name="Sherman L."/>
            <person name="Pakrasi H."/>
            <person name="Richardson P."/>
        </authorList>
    </citation>
    <scope>NUCLEOTIDE SEQUENCE</scope>
    <source>
        <strain evidence="5">PCC 7425</strain>
    </source>
</reference>
<organism evidence="5">
    <name type="scientific">Cyanothece sp. (strain PCC 7425 / ATCC 29141)</name>
    <dbReference type="NCBI Taxonomy" id="395961"/>
    <lineage>
        <taxon>Bacteria</taxon>
        <taxon>Bacillati</taxon>
        <taxon>Cyanobacteriota</taxon>
        <taxon>Cyanophyceae</taxon>
        <taxon>Gomontiellales</taxon>
        <taxon>Cyanothecaceae</taxon>
        <taxon>Cyanothece</taxon>
    </lineage>
</organism>
<dbReference type="SUPFAM" id="SSF46689">
    <property type="entry name" value="Homeodomain-like"/>
    <property type="match status" value="1"/>
</dbReference>
<dbReference type="SMART" id="SM00342">
    <property type="entry name" value="HTH_ARAC"/>
    <property type="match status" value="1"/>
</dbReference>
<dbReference type="STRING" id="395961.Cyan7425_2143"/>
<dbReference type="EMBL" id="CP001344">
    <property type="protein sequence ID" value="ACL44504.1"/>
    <property type="molecule type" value="Genomic_DNA"/>
</dbReference>
<dbReference type="Pfam" id="PF12833">
    <property type="entry name" value="HTH_18"/>
    <property type="match status" value="1"/>
</dbReference>
<protein>
    <submittedName>
        <fullName evidence="5">Transcriptional regulator, AraC family</fullName>
    </submittedName>
</protein>
<dbReference type="OrthoDB" id="5582699at2"/>
<dbReference type="InterPro" id="IPR009057">
    <property type="entry name" value="Homeodomain-like_sf"/>
</dbReference>
<dbReference type="InterPro" id="IPR020449">
    <property type="entry name" value="Tscrpt_reg_AraC-type_HTH"/>
</dbReference>
<dbReference type="PANTHER" id="PTHR47894">
    <property type="entry name" value="HTH-TYPE TRANSCRIPTIONAL REGULATOR GADX"/>
    <property type="match status" value="1"/>
</dbReference>
<dbReference type="PROSITE" id="PS01124">
    <property type="entry name" value="HTH_ARAC_FAMILY_2"/>
    <property type="match status" value="1"/>
</dbReference>
<keyword evidence="3" id="KW-0804">Transcription</keyword>
<dbReference type="GO" id="GO:0005829">
    <property type="term" value="C:cytosol"/>
    <property type="evidence" value="ECO:0007669"/>
    <property type="project" value="TreeGrafter"/>
</dbReference>
<gene>
    <name evidence="5" type="ordered locus">Cyan7425_2143</name>
</gene>
<dbReference type="InterPro" id="IPR032687">
    <property type="entry name" value="AraC-type_N"/>
</dbReference>
<dbReference type="HOGENOM" id="CLU_047522_1_2_3"/>
<dbReference type="PANTHER" id="PTHR47894:SF4">
    <property type="entry name" value="HTH-TYPE TRANSCRIPTIONAL REGULATOR GADX"/>
    <property type="match status" value="1"/>
</dbReference>
<evidence type="ECO:0000256" key="3">
    <source>
        <dbReference type="ARBA" id="ARBA00023163"/>
    </source>
</evidence>
<dbReference type="Gene3D" id="1.10.10.60">
    <property type="entry name" value="Homeodomain-like"/>
    <property type="match status" value="1"/>
</dbReference>
<dbReference type="eggNOG" id="COG2207">
    <property type="taxonomic scope" value="Bacteria"/>
</dbReference>
<dbReference type="PRINTS" id="PR00032">
    <property type="entry name" value="HTHARAC"/>
</dbReference>
<dbReference type="InterPro" id="IPR018060">
    <property type="entry name" value="HTH_AraC"/>
</dbReference>
<evidence type="ECO:0000256" key="1">
    <source>
        <dbReference type="ARBA" id="ARBA00023015"/>
    </source>
</evidence>
<dbReference type="AlphaFoldDB" id="B8HV52"/>
<sequence length="338" mass="38956">MTQFVPLFRVSSILPFVSFLDKIGAPTQQFLHQAKIPVATLDNSENLISWYSGVKFIDDIARREGIKSLGLEVGLQTPLEQLGSYGRLLRHSLTLFELFSLVEKLHHLFSSAAQVSLKYYGDYAWICHSFLAPRTMLCCQESHYTVMLYLNVIKLIAGNEWQPSQIQMTSKKYDFLTNIDQFSDTKFRFEQATNAICFPRAFLSRSLRHFNSYSDSQRQQDRKLLQATAPALDFPRSIQQVLRYLLRGGYPNIELAAEIAGMSVRSFQRCLGREGLTYTRMVEQVRFDAAIDYLQDPNIKIIEIALELGYQDPANFSRAFKRWTGISPNEYREQHCNN</sequence>
<evidence type="ECO:0000313" key="5">
    <source>
        <dbReference type="EMBL" id="ACL44504.1"/>
    </source>
</evidence>
<dbReference type="Pfam" id="PF12625">
    <property type="entry name" value="Arabinose_bd"/>
    <property type="match status" value="1"/>
</dbReference>
<dbReference type="KEGG" id="cyn:Cyan7425_2143"/>
<evidence type="ECO:0000256" key="2">
    <source>
        <dbReference type="ARBA" id="ARBA00023125"/>
    </source>
</evidence>
<keyword evidence="1" id="KW-0805">Transcription regulation</keyword>